<dbReference type="AlphaFoldDB" id="A0A9Q1CC97"/>
<gene>
    <name evidence="1" type="ORF">HOLleu_13005</name>
</gene>
<proteinExistence type="predicted"/>
<organism evidence="1 2">
    <name type="scientific">Holothuria leucospilota</name>
    <name type="common">Black long sea cucumber</name>
    <name type="synonym">Mertensiothuria leucospilota</name>
    <dbReference type="NCBI Taxonomy" id="206669"/>
    <lineage>
        <taxon>Eukaryota</taxon>
        <taxon>Metazoa</taxon>
        <taxon>Echinodermata</taxon>
        <taxon>Eleutherozoa</taxon>
        <taxon>Echinozoa</taxon>
        <taxon>Holothuroidea</taxon>
        <taxon>Aspidochirotacea</taxon>
        <taxon>Aspidochirotida</taxon>
        <taxon>Holothuriidae</taxon>
        <taxon>Holothuria</taxon>
    </lineage>
</organism>
<keyword evidence="2" id="KW-1185">Reference proteome</keyword>
<dbReference type="Proteomes" id="UP001152320">
    <property type="component" value="Chromosome 5"/>
</dbReference>
<comment type="caution">
    <text evidence="1">The sequence shown here is derived from an EMBL/GenBank/DDBJ whole genome shotgun (WGS) entry which is preliminary data.</text>
</comment>
<name>A0A9Q1CC97_HOLLE</name>
<accession>A0A9Q1CC97</accession>
<evidence type="ECO:0000313" key="2">
    <source>
        <dbReference type="Proteomes" id="UP001152320"/>
    </source>
</evidence>
<reference evidence="1" key="1">
    <citation type="submission" date="2021-10" db="EMBL/GenBank/DDBJ databases">
        <title>Tropical sea cucumber genome reveals ecological adaptation and Cuvierian tubules defense mechanism.</title>
        <authorList>
            <person name="Chen T."/>
        </authorList>
    </citation>
    <scope>NUCLEOTIDE SEQUENCE</scope>
    <source>
        <strain evidence="1">Nanhai2018</strain>
        <tissue evidence="1">Muscle</tissue>
    </source>
</reference>
<sequence>MLTAYHSDIEVIERLTQRDDDSSDVDSVIQQDVHHTHVYPSSVGLEVIPRPVTNPSRAVYTITREAAWVIDGDRCYMVVWHNLKCTK</sequence>
<evidence type="ECO:0000313" key="1">
    <source>
        <dbReference type="EMBL" id="KAJ8042039.1"/>
    </source>
</evidence>
<protein>
    <submittedName>
        <fullName evidence="1">Uncharacterized protein</fullName>
    </submittedName>
</protein>
<dbReference type="EMBL" id="JAIZAY010000005">
    <property type="protein sequence ID" value="KAJ8042039.1"/>
    <property type="molecule type" value="Genomic_DNA"/>
</dbReference>